<evidence type="ECO:0000256" key="5">
    <source>
        <dbReference type="ARBA" id="ARBA00022801"/>
    </source>
</evidence>
<organism evidence="6 7">
    <name type="scientific">Roseicella aquatilis</name>
    <dbReference type="NCBI Taxonomy" id="2527868"/>
    <lineage>
        <taxon>Bacteria</taxon>
        <taxon>Pseudomonadati</taxon>
        <taxon>Pseudomonadota</taxon>
        <taxon>Alphaproteobacteria</taxon>
        <taxon>Acetobacterales</taxon>
        <taxon>Roseomonadaceae</taxon>
        <taxon>Roseicella</taxon>
    </lineage>
</organism>
<gene>
    <name evidence="6" type="ORF">EXY23_13185</name>
</gene>
<evidence type="ECO:0000256" key="4">
    <source>
        <dbReference type="ARBA" id="ARBA00022741"/>
    </source>
</evidence>
<keyword evidence="2" id="KW-1277">Toxin-antitoxin system</keyword>
<dbReference type="GO" id="GO:0004540">
    <property type="term" value="F:RNA nuclease activity"/>
    <property type="evidence" value="ECO:0007669"/>
    <property type="project" value="InterPro"/>
</dbReference>
<dbReference type="GO" id="GO:0016787">
    <property type="term" value="F:hydrolase activity"/>
    <property type="evidence" value="ECO:0007669"/>
    <property type="project" value="UniProtKB-KW"/>
</dbReference>
<keyword evidence="4" id="KW-0547">Nucleotide-binding</keyword>
<dbReference type="GO" id="GO:0000166">
    <property type="term" value="F:nucleotide binding"/>
    <property type="evidence" value="ECO:0007669"/>
    <property type="project" value="UniProtKB-KW"/>
</dbReference>
<evidence type="ECO:0000256" key="2">
    <source>
        <dbReference type="ARBA" id="ARBA00022649"/>
    </source>
</evidence>
<dbReference type="Proteomes" id="UP000295023">
    <property type="component" value="Unassembled WGS sequence"/>
</dbReference>
<keyword evidence="1" id="KW-0597">Phosphoprotein</keyword>
<dbReference type="PANTHER" id="PTHR34139">
    <property type="entry name" value="UPF0331 PROTEIN MJ0127"/>
    <property type="match status" value="1"/>
</dbReference>
<evidence type="ECO:0000313" key="6">
    <source>
        <dbReference type="EMBL" id="TCZ61079.1"/>
    </source>
</evidence>
<dbReference type="InterPro" id="IPR008201">
    <property type="entry name" value="HepT-like"/>
</dbReference>
<dbReference type="Pfam" id="PF01934">
    <property type="entry name" value="HepT-like"/>
    <property type="match status" value="1"/>
</dbReference>
<evidence type="ECO:0000313" key="7">
    <source>
        <dbReference type="Proteomes" id="UP000295023"/>
    </source>
</evidence>
<sequence>MGSAEVAGPGTGRARSGAGVLMRDLRDRLADIRAAGADILVFVAGLDEAAFATLPETDRRTYRAIKNALVEIGQAIKQLPPEVLAAHREINWRGFAGLRDIVAHQYFSVELPRLWPTITDELPALMAAVDAELGRLPPSS</sequence>
<evidence type="ECO:0000256" key="1">
    <source>
        <dbReference type="ARBA" id="ARBA00022553"/>
    </source>
</evidence>
<protein>
    <submittedName>
        <fullName evidence="6">DUF86 domain-containing protein</fullName>
    </submittedName>
</protein>
<dbReference type="GO" id="GO:0110001">
    <property type="term" value="C:toxin-antitoxin complex"/>
    <property type="evidence" value="ECO:0007669"/>
    <property type="project" value="InterPro"/>
</dbReference>
<dbReference type="OrthoDB" id="4829434at2"/>
<accession>A0A4R4DKD7</accession>
<dbReference type="PANTHER" id="PTHR34139:SF1">
    <property type="entry name" value="RNASE MJ1380-RELATED"/>
    <property type="match status" value="1"/>
</dbReference>
<dbReference type="AlphaFoldDB" id="A0A4R4DKD7"/>
<comment type="caution">
    <text evidence="6">The sequence shown here is derived from an EMBL/GenBank/DDBJ whole genome shotgun (WGS) entry which is preliminary data.</text>
</comment>
<proteinExistence type="predicted"/>
<keyword evidence="7" id="KW-1185">Reference proteome</keyword>
<dbReference type="InterPro" id="IPR051813">
    <property type="entry name" value="HepT_RNase_toxin"/>
</dbReference>
<name>A0A4R4DKD7_9PROT</name>
<keyword evidence="3" id="KW-0540">Nuclease</keyword>
<dbReference type="EMBL" id="SKBM01000011">
    <property type="protein sequence ID" value="TCZ61079.1"/>
    <property type="molecule type" value="Genomic_DNA"/>
</dbReference>
<reference evidence="6 7" key="1">
    <citation type="submission" date="2019-03" db="EMBL/GenBank/DDBJ databases">
        <title>Paracraurococcus aquatilis NE82 genome sequence.</title>
        <authorList>
            <person name="Zhao Y."/>
            <person name="Du Z."/>
        </authorList>
    </citation>
    <scope>NUCLEOTIDE SEQUENCE [LARGE SCALE GENOMIC DNA]</scope>
    <source>
        <strain evidence="6 7">NE82</strain>
    </source>
</reference>
<evidence type="ECO:0000256" key="3">
    <source>
        <dbReference type="ARBA" id="ARBA00022722"/>
    </source>
</evidence>
<keyword evidence="5" id="KW-0378">Hydrolase</keyword>